<dbReference type="CDD" id="cd00561">
    <property type="entry name" value="CobA_ACA"/>
    <property type="match status" value="1"/>
</dbReference>
<dbReference type="InterPro" id="IPR025826">
    <property type="entry name" value="Co_AT_N_dom"/>
</dbReference>
<dbReference type="InterPro" id="IPR027417">
    <property type="entry name" value="P-loop_NTPase"/>
</dbReference>
<keyword evidence="8" id="KW-0169">Cobalamin biosynthesis</keyword>
<dbReference type="EMBL" id="AP018558">
    <property type="protein sequence ID" value="BBD78193.1"/>
    <property type="molecule type" value="Genomic_DNA"/>
</dbReference>
<comment type="catalytic activity">
    <reaction evidence="6 8">
        <text>2 cob(II)yrinate a,c diamide + reduced [electron-transfer flavoprotein] + 2 ATP = 2 adenosylcob(III)yrinate a,c-diamide + 2 triphosphate + oxidized [electron-transfer flavoprotein] + 3 H(+)</text>
        <dbReference type="Rhea" id="RHEA:11528"/>
        <dbReference type="Rhea" id="RHEA-COMP:10685"/>
        <dbReference type="Rhea" id="RHEA-COMP:10686"/>
        <dbReference type="ChEBI" id="CHEBI:15378"/>
        <dbReference type="ChEBI" id="CHEBI:18036"/>
        <dbReference type="ChEBI" id="CHEBI:30616"/>
        <dbReference type="ChEBI" id="CHEBI:57692"/>
        <dbReference type="ChEBI" id="CHEBI:58307"/>
        <dbReference type="ChEBI" id="CHEBI:58503"/>
        <dbReference type="ChEBI" id="CHEBI:58537"/>
        <dbReference type="EC" id="2.5.1.17"/>
    </reaction>
</comment>
<evidence type="ECO:0000313" key="11">
    <source>
        <dbReference type="EMBL" id="BBD78193.1"/>
    </source>
</evidence>
<feature type="domain" description="Cob(I)alamin adenosyltransferase N-terminal" evidence="10">
    <location>
        <begin position="21"/>
        <end position="39"/>
    </location>
</feature>
<reference evidence="11 12" key="1">
    <citation type="submission" date="2018-04" db="EMBL/GenBank/DDBJ databases">
        <title>Complete genome sequence of Hydrogenophilus thermoluteolus TH-1.</title>
        <authorList>
            <person name="Arai H."/>
        </authorList>
    </citation>
    <scope>NUCLEOTIDE SEQUENCE [LARGE SCALE GENOMIC DNA]</scope>
    <source>
        <strain evidence="11 12">TH-1</strain>
    </source>
</reference>
<proteinExistence type="inferred from homology"/>
<dbReference type="GO" id="GO:0008817">
    <property type="term" value="F:corrinoid adenosyltransferase activity"/>
    <property type="evidence" value="ECO:0007669"/>
    <property type="project" value="UniProtKB-UniRule"/>
</dbReference>
<evidence type="ECO:0000259" key="10">
    <source>
        <dbReference type="Pfam" id="PF12557"/>
    </source>
</evidence>
<dbReference type="NCBIfam" id="NF004637">
    <property type="entry name" value="PRK05986.1"/>
    <property type="match status" value="1"/>
</dbReference>
<dbReference type="GO" id="GO:0006779">
    <property type="term" value="P:porphyrin-containing compound biosynthetic process"/>
    <property type="evidence" value="ECO:0007669"/>
    <property type="project" value="UniProtKB-UniRule"/>
</dbReference>
<evidence type="ECO:0000256" key="6">
    <source>
        <dbReference type="ARBA" id="ARBA00048555"/>
    </source>
</evidence>
<comment type="catalytic activity">
    <reaction evidence="7 8">
        <text>2 cob(II)alamin + reduced [electron-transfer flavoprotein] + 2 ATP = 2 adenosylcob(III)alamin + 2 triphosphate + oxidized [electron-transfer flavoprotein] + 3 H(+)</text>
        <dbReference type="Rhea" id="RHEA:28671"/>
        <dbReference type="Rhea" id="RHEA-COMP:10685"/>
        <dbReference type="Rhea" id="RHEA-COMP:10686"/>
        <dbReference type="ChEBI" id="CHEBI:15378"/>
        <dbReference type="ChEBI" id="CHEBI:16304"/>
        <dbReference type="ChEBI" id="CHEBI:18036"/>
        <dbReference type="ChEBI" id="CHEBI:18408"/>
        <dbReference type="ChEBI" id="CHEBI:30616"/>
        <dbReference type="ChEBI" id="CHEBI:57692"/>
        <dbReference type="ChEBI" id="CHEBI:58307"/>
        <dbReference type="EC" id="2.5.1.17"/>
    </reaction>
</comment>
<comment type="similarity">
    <text evidence="2 8">Belongs to the Cob(I)alamin adenosyltransferase family.</text>
</comment>
<dbReference type="GO" id="GO:0009236">
    <property type="term" value="P:cobalamin biosynthetic process"/>
    <property type="evidence" value="ECO:0007669"/>
    <property type="project" value="UniProtKB-UniRule"/>
</dbReference>
<dbReference type="InterPro" id="IPR003724">
    <property type="entry name" value="CblAdoTrfase_CobA"/>
</dbReference>
<organism evidence="11 12">
    <name type="scientific">Hydrogenophilus thermoluteolus</name>
    <name type="common">Pseudomonas hydrogenothermophila</name>
    <dbReference type="NCBI Taxonomy" id="297"/>
    <lineage>
        <taxon>Bacteria</taxon>
        <taxon>Pseudomonadati</taxon>
        <taxon>Pseudomonadota</taxon>
        <taxon>Hydrogenophilia</taxon>
        <taxon>Hydrogenophilales</taxon>
        <taxon>Hydrogenophilaceae</taxon>
        <taxon>Hydrogenophilus</taxon>
    </lineage>
</organism>
<dbReference type="OrthoDB" id="9810309at2"/>
<dbReference type="PANTHER" id="PTHR46638:SF1">
    <property type="entry name" value="CORRINOID ADENOSYLTRANSFERASE"/>
    <property type="match status" value="1"/>
</dbReference>
<name>A0A2Z6E0B5_HYDTE</name>
<keyword evidence="4 8" id="KW-0627">Porphyrin biosynthesis</keyword>
<dbReference type="UniPathway" id="UPA00148">
    <property type="reaction ID" value="UER00233"/>
</dbReference>
<dbReference type="PANTHER" id="PTHR46638">
    <property type="entry name" value="CORRINOID ADENOSYLTRANSFERASE"/>
    <property type="match status" value="1"/>
</dbReference>
<dbReference type="Proteomes" id="UP000262004">
    <property type="component" value="Chromosome"/>
</dbReference>
<evidence type="ECO:0000256" key="9">
    <source>
        <dbReference type="SAM" id="MobiDB-lite"/>
    </source>
</evidence>
<evidence type="ECO:0000256" key="7">
    <source>
        <dbReference type="ARBA" id="ARBA00048692"/>
    </source>
</evidence>
<evidence type="ECO:0000256" key="4">
    <source>
        <dbReference type="ARBA" id="ARBA00023244"/>
    </source>
</evidence>
<keyword evidence="12" id="KW-1185">Reference proteome</keyword>
<keyword evidence="8 11" id="KW-0808">Transferase</keyword>
<comment type="pathway">
    <text evidence="1 8">Cofactor biosynthesis; adenosylcobalamin biosynthesis; adenosylcobalamin from cob(II)yrinate a,c-diamide: step 2/7.</text>
</comment>
<evidence type="ECO:0000256" key="1">
    <source>
        <dbReference type="ARBA" id="ARBA00005121"/>
    </source>
</evidence>
<dbReference type="EC" id="2.5.1.17" evidence="3 8"/>
<keyword evidence="8" id="KW-0963">Cytoplasm</keyword>
<protein>
    <recommendedName>
        <fullName evidence="3 8">Corrinoid adenosyltransferase</fullName>
        <ecNumber evidence="3 8">2.5.1.17</ecNumber>
    </recommendedName>
    <alternativeName>
        <fullName evidence="8">Cob(II)alamin adenosyltransferase</fullName>
    </alternativeName>
    <alternativeName>
        <fullName evidence="8">Cob(II)yrinic acid a,c-diamide adenosyltransferase</fullName>
    </alternativeName>
</protein>
<keyword evidence="8" id="KW-0547">Nucleotide-binding</keyword>
<dbReference type="PIRSF" id="PIRSF015617">
    <property type="entry name" value="Adensltrnsf_CobA"/>
    <property type="match status" value="1"/>
</dbReference>
<dbReference type="KEGG" id="htl:HPTL_1939"/>
<dbReference type="GO" id="GO:0005524">
    <property type="term" value="F:ATP binding"/>
    <property type="evidence" value="ECO:0007669"/>
    <property type="project" value="UniProtKB-UniRule"/>
</dbReference>
<gene>
    <name evidence="11" type="ORF">HPTL_1939</name>
</gene>
<comment type="function">
    <text evidence="5 8">Required for both de novo synthesis of the corrin ring for the assimilation of exogenous corrinoids. Participates in the adenosylation of a variety of incomplete and complete corrinoids.</text>
</comment>
<dbReference type="Pfam" id="PF02572">
    <property type="entry name" value="CobA_CobO_BtuR"/>
    <property type="match status" value="1"/>
</dbReference>
<dbReference type="Gene3D" id="3.40.50.300">
    <property type="entry name" value="P-loop containing nucleotide triphosphate hydrolases"/>
    <property type="match status" value="1"/>
</dbReference>
<keyword evidence="8" id="KW-0067">ATP-binding</keyword>
<dbReference type="Pfam" id="PF12557">
    <property type="entry name" value="Co_AT_N"/>
    <property type="match status" value="1"/>
</dbReference>
<dbReference type="SUPFAM" id="SSF52540">
    <property type="entry name" value="P-loop containing nucleoside triphosphate hydrolases"/>
    <property type="match status" value="1"/>
</dbReference>
<sequence length="215" mass="22937">MADAPERALATPAPTQTDATEARHQARMARKKAVIDQKIAAAKTERGVVLVHTGPGKGKSTAAFGLLARALGHGLRAVVVQFVKGRSDTGEEAFFRRQANVTWVVSGEGFTWETQSRARDVAAAEAGWHAAETALADPTVGLVVLDELNIVLKYRYLPLERVLTALANRPAMQHVVITGRGAPPELLAAADTVTEMRLVKHAFQAGVAAMPGVEF</sequence>
<evidence type="ECO:0000256" key="2">
    <source>
        <dbReference type="ARBA" id="ARBA00007487"/>
    </source>
</evidence>
<dbReference type="NCBIfam" id="TIGR00708">
    <property type="entry name" value="cobA"/>
    <property type="match status" value="1"/>
</dbReference>
<evidence type="ECO:0000256" key="8">
    <source>
        <dbReference type="PIRNR" id="PIRNR015617"/>
    </source>
</evidence>
<evidence type="ECO:0000256" key="3">
    <source>
        <dbReference type="ARBA" id="ARBA00012454"/>
    </source>
</evidence>
<dbReference type="RefSeq" id="WP_119335847.1">
    <property type="nucleotide sequence ID" value="NZ_AP018558.1"/>
</dbReference>
<accession>A0A2Z6E0B5</accession>
<dbReference type="GO" id="GO:0005737">
    <property type="term" value="C:cytoplasm"/>
    <property type="evidence" value="ECO:0007669"/>
    <property type="project" value="UniProtKB-SubCell"/>
</dbReference>
<evidence type="ECO:0000313" key="12">
    <source>
        <dbReference type="Proteomes" id="UP000262004"/>
    </source>
</evidence>
<comment type="subcellular location">
    <subcellularLocation>
        <location evidence="8">Cytoplasm</location>
    </subcellularLocation>
</comment>
<evidence type="ECO:0000256" key="5">
    <source>
        <dbReference type="ARBA" id="ARBA00024929"/>
    </source>
</evidence>
<dbReference type="AlphaFoldDB" id="A0A2Z6E0B5"/>
<feature type="region of interest" description="Disordered" evidence="9">
    <location>
        <begin position="1"/>
        <end position="21"/>
    </location>
</feature>